<feature type="region of interest" description="Disordered" evidence="4">
    <location>
        <begin position="966"/>
        <end position="998"/>
    </location>
</feature>
<feature type="repeat" description="PPR" evidence="3">
    <location>
        <begin position="141"/>
        <end position="175"/>
    </location>
</feature>
<name>A0ABD1BER4_CARAN</name>
<evidence type="ECO:0000256" key="2">
    <source>
        <dbReference type="ARBA" id="ARBA00022737"/>
    </source>
</evidence>
<feature type="repeat" description="PPR" evidence="3">
    <location>
        <begin position="374"/>
        <end position="408"/>
    </location>
</feature>
<comment type="similarity">
    <text evidence="1">Belongs to the PPR family. P subfamily.</text>
</comment>
<feature type="repeat" description="PPR" evidence="3">
    <location>
        <begin position="584"/>
        <end position="618"/>
    </location>
</feature>
<feature type="repeat" description="PPR" evidence="3">
    <location>
        <begin position="619"/>
        <end position="653"/>
    </location>
</feature>
<reference evidence="5 6" key="1">
    <citation type="submission" date="2024-04" db="EMBL/GenBank/DDBJ databases">
        <title>Genome assembly C_amara_ONT_v2.</title>
        <authorList>
            <person name="Yant L."/>
            <person name="Moore C."/>
            <person name="Slenker M."/>
        </authorList>
    </citation>
    <scope>NUCLEOTIDE SEQUENCE [LARGE SCALE GENOMIC DNA]</scope>
    <source>
        <tissue evidence="5">Leaf</tissue>
    </source>
</reference>
<dbReference type="PROSITE" id="PS51375">
    <property type="entry name" value="PPR"/>
    <property type="match status" value="11"/>
</dbReference>
<dbReference type="Pfam" id="PF13041">
    <property type="entry name" value="PPR_2"/>
    <property type="match status" value="5"/>
</dbReference>
<feature type="repeat" description="PPR" evidence="3">
    <location>
        <begin position="304"/>
        <end position="338"/>
    </location>
</feature>
<dbReference type="Pfam" id="PF12854">
    <property type="entry name" value="PPR_1"/>
    <property type="match status" value="1"/>
</dbReference>
<evidence type="ECO:0000256" key="4">
    <source>
        <dbReference type="SAM" id="MobiDB-lite"/>
    </source>
</evidence>
<dbReference type="Gene3D" id="1.25.40.10">
    <property type="entry name" value="Tetratricopeptide repeat domain"/>
    <property type="match status" value="7"/>
</dbReference>
<accession>A0ABD1BER4</accession>
<dbReference type="AlphaFoldDB" id="A0ABD1BER4"/>
<keyword evidence="2" id="KW-0677">Repeat</keyword>
<gene>
    <name evidence="5" type="ORF">V5N11_025335</name>
</gene>
<evidence type="ECO:0000313" key="6">
    <source>
        <dbReference type="Proteomes" id="UP001558713"/>
    </source>
</evidence>
<dbReference type="SUPFAM" id="SSF81901">
    <property type="entry name" value="HCP-like"/>
    <property type="match status" value="1"/>
</dbReference>
<dbReference type="InterPro" id="IPR011990">
    <property type="entry name" value="TPR-like_helical_dom_sf"/>
</dbReference>
<dbReference type="Pfam" id="PF01535">
    <property type="entry name" value="PPR"/>
    <property type="match status" value="4"/>
</dbReference>
<proteinExistence type="inferred from homology"/>
<feature type="compositionally biased region" description="Acidic residues" evidence="4">
    <location>
        <begin position="975"/>
        <end position="998"/>
    </location>
</feature>
<dbReference type="Proteomes" id="UP001558713">
    <property type="component" value="Unassembled WGS sequence"/>
</dbReference>
<feature type="repeat" description="PPR" evidence="3">
    <location>
        <begin position="514"/>
        <end position="548"/>
    </location>
</feature>
<dbReference type="PANTHER" id="PTHR47447:SF21">
    <property type="entry name" value="PENTACOTRIPEPTIDE-REPEAT REGION OF PRORP DOMAIN-CONTAINING PROTEIN"/>
    <property type="match status" value="1"/>
</dbReference>
<evidence type="ECO:0000313" key="5">
    <source>
        <dbReference type="EMBL" id="KAL1216846.1"/>
    </source>
</evidence>
<evidence type="ECO:0000256" key="1">
    <source>
        <dbReference type="ARBA" id="ARBA00007626"/>
    </source>
</evidence>
<evidence type="ECO:0000256" key="3">
    <source>
        <dbReference type="PROSITE-ProRule" id="PRU00708"/>
    </source>
</evidence>
<feature type="repeat" description="PPR" evidence="3">
    <location>
        <begin position="862"/>
        <end position="896"/>
    </location>
</feature>
<dbReference type="PANTHER" id="PTHR47447">
    <property type="entry name" value="OS03G0856100 PROTEIN"/>
    <property type="match status" value="1"/>
</dbReference>
<dbReference type="NCBIfam" id="TIGR00756">
    <property type="entry name" value="PPR"/>
    <property type="match status" value="11"/>
</dbReference>
<feature type="repeat" description="PPR" evidence="3">
    <location>
        <begin position="339"/>
        <end position="373"/>
    </location>
</feature>
<keyword evidence="6" id="KW-1185">Reference proteome</keyword>
<dbReference type="InterPro" id="IPR002885">
    <property type="entry name" value="PPR_rpt"/>
</dbReference>
<protein>
    <submittedName>
        <fullName evidence="5">Pentatricopeptide repeat-containing protein</fullName>
    </submittedName>
</protein>
<organism evidence="5 6">
    <name type="scientific">Cardamine amara subsp. amara</name>
    <dbReference type="NCBI Taxonomy" id="228776"/>
    <lineage>
        <taxon>Eukaryota</taxon>
        <taxon>Viridiplantae</taxon>
        <taxon>Streptophyta</taxon>
        <taxon>Embryophyta</taxon>
        <taxon>Tracheophyta</taxon>
        <taxon>Spermatophyta</taxon>
        <taxon>Magnoliopsida</taxon>
        <taxon>eudicotyledons</taxon>
        <taxon>Gunneridae</taxon>
        <taxon>Pentapetalae</taxon>
        <taxon>rosids</taxon>
        <taxon>malvids</taxon>
        <taxon>Brassicales</taxon>
        <taxon>Brassicaceae</taxon>
        <taxon>Cardamineae</taxon>
        <taxon>Cardamine</taxon>
    </lineage>
</organism>
<feature type="repeat" description="PPR" evidence="3">
    <location>
        <begin position="549"/>
        <end position="583"/>
    </location>
</feature>
<feature type="repeat" description="PPR" evidence="3">
    <location>
        <begin position="723"/>
        <end position="757"/>
    </location>
</feature>
<dbReference type="EMBL" id="JBANAX010000259">
    <property type="protein sequence ID" value="KAL1216846.1"/>
    <property type="molecule type" value="Genomic_DNA"/>
</dbReference>
<comment type="caution">
    <text evidence="5">The sequence shown here is derived from an EMBL/GenBank/DDBJ whole genome shotgun (WGS) entry which is preliminary data.</text>
</comment>
<sequence length="998" mass="111291">MLQPSSHYSSSRDVTHHHRLPSSFSSLSSKARLFPVPPLPCNFSSRVSFGFQLHCSSSSFSLSPTRCSKPNPSSRKRKYGGVIPSILSSLDSSTDIESTLASLCLNLSPKEQTVLLKEQTSWERVLRVFRFFQSHQGYVPNVIHYNIVLRALGRAGKWDELRLCWIEMAHNGVLPTNNTYGMLVDVYGKAGLVKEALLWIKHMGQRMHFPDEVTMATVVRVFKNSGEFDRADRFFKGWCAGKVNLDDLDLDSIDDFPKNGSAQSPVNLKQFLSMELFKVGARNPIEKSLHFASGSDSSPRKPRLTSTFNTLIDLYGKAGRLNDAANLFSEMLKSGVPIDTVTFNTMIHTCGTHGHLSEAEALLKKMEEKGISPDTKTYNSLLSLHAEAGDIEAALKYYRKIRKVGLFPDTVTHRAVLHILCQRKMVGEVEAVIVEMDRNSIRIDEHSVPVIMQMYVNEGLIGQAKALFERFQLDCVLSSTTLAAVMDVYAEKGLWVEAEAVFYGKRNMTGQRNDILEYNVMIKAYGKAKLHEKALSLFKGMKNQGTWPDECTYNSLIQMLARVDLVDEAQRILAEMLDSGCKPGCKTYAGLIASYVRLGLLSDAVDQYEAMGKTGVKPNEVVYGSLINGFAESGMVEEAIQYFRMMEEHGVQSNQIVLTSLIKAYSKVGCLEEARRVYDKMKDSDGGPDVAASNSMLSLCADLGMVSEAEAIFNDLREKGTCDVISFATMMYLYKGMGMLDEAIEVAEEMRESGLLRDCTSFNQVMACYAADGQLRECCELFHEMLVERKLLLDWGTFKTLFTLLKKAGVPSEAVAQLQTAYNEAKPLATPAITATLFSAMGLFAYAVDSCLELTRDDIPLEHFAYNAVIYTYGASGDIDMALKAYMRMQEKGLKPDVVTQAYLVGVYGKAGMVEGVKRVHSRITFGELEPNQSLFKAVRNAYVSANRQDLADVVKKEMSIAFEAEEEYISRSGDDDDEEKEEESEEEEEESEEDVAF</sequence>
<feature type="repeat" description="PPR" evidence="3">
    <location>
        <begin position="654"/>
        <end position="688"/>
    </location>
</feature>